<evidence type="ECO:0000313" key="1">
    <source>
        <dbReference type="EMBL" id="AFL96118.1"/>
    </source>
</evidence>
<dbReference type="AlphaFoldDB" id="I3ZWN4"/>
<proteinExistence type="predicted"/>
<reference evidence="1 2" key="1">
    <citation type="journal article" date="2012" name="J. Bacteriol.">
        <title>Complete Genome Sequence of the Hyperthermophilic Archaeon Thermococcus sp. Strain CL1, Isolated from a Paralvinella sp. Polychaete Worm Collected from a Hydrothermal Vent.</title>
        <authorList>
            <person name="Jung J.H."/>
            <person name="Holden J.F."/>
            <person name="Seo D.H."/>
            <person name="Park K.H."/>
            <person name="Shin H."/>
            <person name="Ryu S."/>
            <person name="Lee J.H."/>
            <person name="Park C.S."/>
        </authorList>
    </citation>
    <scope>NUCLEOTIDE SEQUENCE [LARGE SCALE GENOMIC DNA]</scope>
    <source>
        <strain evidence="2">DSM 27260 / KACC 17922 / CL1</strain>
    </source>
</reference>
<dbReference type="GeneID" id="13037231"/>
<dbReference type="KEGG" id="thm:CL1_1923"/>
<dbReference type="Proteomes" id="UP000006064">
    <property type="component" value="Chromosome"/>
</dbReference>
<name>I3ZWN4_THECF</name>
<accession>I3ZWN4</accession>
<dbReference type="OrthoDB" id="102215at2157"/>
<gene>
    <name evidence="1" type="ORF">CL1_1923</name>
</gene>
<dbReference type="HOGENOM" id="CLU_2140332_0_0_2"/>
<dbReference type="RefSeq" id="WP_014789749.1">
    <property type="nucleotide sequence ID" value="NC_018015.1"/>
</dbReference>
<dbReference type="EMBL" id="CP003651">
    <property type="protein sequence ID" value="AFL96118.1"/>
    <property type="molecule type" value="Genomic_DNA"/>
</dbReference>
<sequence>MKKLVALLFGLLVVAAGFAAATTWAVTSVRGYNSDSYGYSWTEIGVKYDVQHPYTNYYITYRTGGGGAYGDHKVTGLRVIAEPNGAETIVTIDGYHNIISSAGWPYI</sequence>
<organism evidence="1 2">
    <name type="scientific">Thermococcus cleftensis (strain DSM 27260 / KACC 17922 / CL1)</name>
    <dbReference type="NCBI Taxonomy" id="163003"/>
    <lineage>
        <taxon>Archaea</taxon>
        <taxon>Methanobacteriati</taxon>
        <taxon>Methanobacteriota</taxon>
        <taxon>Thermococci</taxon>
        <taxon>Thermococcales</taxon>
        <taxon>Thermococcaceae</taxon>
        <taxon>Thermococcus</taxon>
    </lineage>
</organism>
<dbReference type="STRING" id="163003.CL1_1923"/>
<evidence type="ECO:0000313" key="2">
    <source>
        <dbReference type="Proteomes" id="UP000006064"/>
    </source>
</evidence>
<protein>
    <submittedName>
        <fullName evidence="1">Uncharacterized protein</fullName>
    </submittedName>
</protein>
<keyword evidence="2" id="KW-1185">Reference proteome</keyword>